<dbReference type="Proteomes" id="UP000186058">
    <property type="component" value="Unassembled WGS sequence"/>
</dbReference>
<comment type="caution">
    <text evidence="2">The sequence shown here is derived from an EMBL/GenBank/DDBJ whole genome shotgun (WGS) entry which is preliminary data.</text>
</comment>
<reference evidence="2 3" key="1">
    <citation type="submission" date="2016-03" db="EMBL/GenBank/DDBJ databases">
        <authorList>
            <person name="Sant'Anna F.H."/>
            <person name="Ambrosini A."/>
            <person name="Souza R."/>
            <person name="Bach E."/>
            <person name="Fernandes G."/>
            <person name="Balsanelli E."/>
            <person name="Baura V.A."/>
            <person name="Souza E.M."/>
            <person name="Passaglia L."/>
        </authorList>
    </citation>
    <scope>NUCLEOTIDE SEQUENCE [LARGE SCALE GENOMIC DNA]</scope>
    <source>
        <strain evidence="2 3">P26E</strain>
    </source>
</reference>
<evidence type="ECO:0000313" key="2">
    <source>
        <dbReference type="EMBL" id="OKP80721.1"/>
    </source>
</evidence>
<proteinExistence type="predicted"/>
<keyword evidence="3" id="KW-1185">Reference proteome</keyword>
<dbReference type="RefSeq" id="WP_074109122.1">
    <property type="nucleotide sequence ID" value="NZ_LVWI01000081.1"/>
</dbReference>
<gene>
    <name evidence="2" type="ORF">A3844_26935</name>
</gene>
<dbReference type="InterPro" id="IPR029063">
    <property type="entry name" value="SAM-dependent_MTases_sf"/>
</dbReference>
<feature type="region of interest" description="Disordered" evidence="1">
    <location>
        <begin position="32"/>
        <end position="52"/>
    </location>
</feature>
<dbReference type="CDD" id="cd21147">
    <property type="entry name" value="RsmF_methylt_CTD1"/>
    <property type="match status" value="1"/>
</dbReference>
<name>A0ABX3EFX4_9BACL</name>
<accession>A0ABX3EFX4</accession>
<dbReference type="Gene3D" id="3.40.50.150">
    <property type="entry name" value="Vaccinia Virus protein VP39"/>
    <property type="match status" value="1"/>
</dbReference>
<dbReference type="EMBL" id="LVWI01000081">
    <property type="protein sequence ID" value="OKP80721.1"/>
    <property type="molecule type" value="Genomic_DNA"/>
</dbReference>
<evidence type="ECO:0000313" key="3">
    <source>
        <dbReference type="Proteomes" id="UP000186058"/>
    </source>
</evidence>
<protein>
    <submittedName>
        <fullName evidence="2">Uncharacterized protein</fullName>
    </submittedName>
</protein>
<organism evidence="2 3">
    <name type="scientific">Paenibacillus helianthi</name>
    <dbReference type="NCBI Taxonomy" id="1349432"/>
    <lineage>
        <taxon>Bacteria</taxon>
        <taxon>Bacillati</taxon>
        <taxon>Bacillota</taxon>
        <taxon>Bacilli</taxon>
        <taxon>Bacillales</taxon>
        <taxon>Paenibacillaceae</taxon>
        <taxon>Paenibacillus</taxon>
    </lineage>
</organism>
<sequence length="121" mass="13420">MELFETKRLWPHLEKGEGHFVALLHKASSEEAAPIRNKRGSGRSKTGPKLPSSVRDAYQQFMNWAADELPGFTGQGIPLLFGESLYLLPEAFNTSLHTGLLDGLKVPRAGLHIAHLKKKPH</sequence>
<evidence type="ECO:0000256" key="1">
    <source>
        <dbReference type="SAM" id="MobiDB-lite"/>
    </source>
</evidence>